<proteinExistence type="predicted"/>
<protein>
    <submittedName>
        <fullName evidence="1">Uncharacterized protein</fullName>
    </submittedName>
</protein>
<accession>A0A820FBR1</accession>
<dbReference type="Gene3D" id="3.30.470.110">
    <property type="match status" value="1"/>
</dbReference>
<dbReference type="Proteomes" id="UP000663844">
    <property type="component" value="Unassembled WGS sequence"/>
</dbReference>
<comment type="caution">
    <text evidence="1">The sequence shown here is derived from an EMBL/GenBank/DDBJ whole genome shotgun (WGS) entry which is preliminary data.</text>
</comment>
<dbReference type="EMBL" id="CAJOAZ010012833">
    <property type="protein sequence ID" value="CAF4258358.1"/>
    <property type="molecule type" value="Genomic_DNA"/>
</dbReference>
<sequence>MSTKAIYEATGKKILNKYLGSTAAECRCVSVDADTNWDELIANNRWLENE</sequence>
<evidence type="ECO:0000313" key="1">
    <source>
        <dbReference type="EMBL" id="CAF4258358.1"/>
    </source>
</evidence>
<reference evidence="1" key="1">
    <citation type="submission" date="2021-02" db="EMBL/GenBank/DDBJ databases">
        <authorList>
            <person name="Nowell W R."/>
        </authorList>
    </citation>
    <scope>NUCLEOTIDE SEQUENCE</scope>
</reference>
<name>A0A820FBR1_9BILA</name>
<gene>
    <name evidence="1" type="ORF">OXD698_LOCUS43831</name>
</gene>
<feature type="non-terminal residue" evidence="1">
    <location>
        <position position="50"/>
    </location>
</feature>
<organism evidence="1 2">
    <name type="scientific">Adineta steineri</name>
    <dbReference type="NCBI Taxonomy" id="433720"/>
    <lineage>
        <taxon>Eukaryota</taxon>
        <taxon>Metazoa</taxon>
        <taxon>Spiralia</taxon>
        <taxon>Gnathifera</taxon>
        <taxon>Rotifera</taxon>
        <taxon>Eurotatoria</taxon>
        <taxon>Bdelloidea</taxon>
        <taxon>Adinetida</taxon>
        <taxon>Adinetidae</taxon>
        <taxon>Adineta</taxon>
    </lineage>
</organism>
<evidence type="ECO:0000313" key="2">
    <source>
        <dbReference type="Proteomes" id="UP000663844"/>
    </source>
</evidence>
<dbReference type="AlphaFoldDB" id="A0A820FBR1"/>